<dbReference type="InterPro" id="IPR036673">
    <property type="entry name" value="Cyanovirin-N_sf"/>
</dbReference>
<dbReference type="EMBL" id="KL198018">
    <property type="protein sequence ID" value="KDQ19709.1"/>
    <property type="molecule type" value="Genomic_DNA"/>
</dbReference>
<dbReference type="PROSITE" id="PS50835">
    <property type="entry name" value="IG_LIKE"/>
    <property type="match status" value="1"/>
</dbReference>
<sequence>MVRLTSAITLIALSLSSSMVTAMPAAAPAPPATPTSTGDVTINAVGGFAQSCSWWGGTYGQVGSTWVASLQATCRTASGGSVTSTIDLSRCIANDNGNLSCRANGGFTGSCSVDSSLGTGNTWLYATCRTSGGGYQRASFDVNSCVGNLNGNLAC</sequence>
<dbReference type="InterPro" id="IPR011058">
    <property type="entry name" value="Cyanovirin-N"/>
</dbReference>
<dbReference type="SMART" id="SM01111">
    <property type="entry name" value="CVNH"/>
    <property type="match status" value="1"/>
</dbReference>
<dbReference type="Pfam" id="PF08881">
    <property type="entry name" value="CVNH"/>
    <property type="match status" value="1"/>
</dbReference>
<dbReference type="OrthoDB" id="3068152at2759"/>
<feature type="signal peptide" evidence="1">
    <location>
        <begin position="1"/>
        <end position="22"/>
    </location>
</feature>
<dbReference type="AlphaFoldDB" id="A0A067MVR6"/>
<dbReference type="Gene3D" id="2.30.60.10">
    <property type="entry name" value="Cyanovirin-N"/>
    <property type="match status" value="2"/>
</dbReference>
<evidence type="ECO:0000259" key="2">
    <source>
        <dbReference type="PROSITE" id="PS50835"/>
    </source>
</evidence>
<dbReference type="HOGENOM" id="CLU_1695194_0_0_1"/>
<keyword evidence="1" id="KW-0732">Signal</keyword>
<gene>
    <name evidence="3" type="ORF">BOTBODRAFT_41072</name>
</gene>
<accession>A0A067MVR6</accession>
<proteinExistence type="predicted"/>
<dbReference type="SUPFAM" id="SSF51322">
    <property type="entry name" value="Cyanovirin-N"/>
    <property type="match status" value="1"/>
</dbReference>
<dbReference type="Proteomes" id="UP000027195">
    <property type="component" value="Unassembled WGS sequence"/>
</dbReference>
<evidence type="ECO:0000256" key="1">
    <source>
        <dbReference type="SAM" id="SignalP"/>
    </source>
</evidence>
<reference evidence="4" key="1">
    <citation type="journal article" date="2014" name="Proc. Natl. Acad. Sci. U.S.A.">
        <title>Extensive sampling of basidiomycete genomes demonstrates inadequacy of the white-rot/brown-rot paradigm for wood decay fungi.</title>
        <authorList>
            <person name="Riley R."/>
            <person name="Salamov A.A."/>
            <person name="Brown D.W."/>
            <person name="Nagy L.G."/>
            <person name="Floudas D."/>
            <person name="Held B.W."/>
            <person name="Levasseur A."/>
            <person name="Lombard V."/>
            <person name="Morin E."/>
            <person name="Otillar R."/>
            <person name="Lindquist E.A."/>
            <person name="Sun H."/>
            <person name="LaButti K.M."/>
            <person name="Schmutz J."/>
            <person name="Jabbour D."/>
            <person name="Luo H."/>
            <person name="Baker S.E."/>
            <person name="Pisabarro A.G."/>
            <person name="Walton J.D."/>
            <person name="Blanchette R.A."/>
            <person name="Henrissat B."/>
            <person name="Martin F."/>
            <person name="Cullen D."/>
            <person name="Hibbett D.S."/>
            <person name="Grigoriev I.V."/>
        </authorList>
    </citation>
    <scope>NUCLEOTIDE SEQUENCE [LARGE SCALE GENOMIC DNA]</scope>
    <source>
        <strain evidence="4">FD-172 SS1</strain>
    </source>
</reference>
<keyword evidence="4" id="KW-1185">Reference proteome</keyword>
<protein>
    <recommendedName>
        <fullName evidence="2">Ig-like domain-containing protein</fullName>
    </recommendedName>
</protein>
<feature type="domain" description="Ig-like" evidence="2">
    <location>
        <begin position="24"/>
        <end position="114"/>
    </location>
</feature>
<evidence type="ECO:0000313" key="3">
    <source>
        <dbReference type="EMBL" id="KDQ19709.1"/>
    </source>
</evidence>
<feature type="chain" id="PRO_5001645998" description="Ig-like domain-containing protein" evidence="1">
    <location>
        <begin position="23"/>
        <end position="155"/>
    </location>
</feature>
<organism evidence="3 4">
    <name type="scientific">Botryobasidium botryosum (strain FD-172 SS1)</name>
    <dbReference type="NCBI Taxonomy" id="930990"/>
    <lineage>
        <taxon>Eukaryota</taxon>
        <taxon>Fungi</taxon>
        <taxon>Dikarya</taxon>
        <taxon>Basidiomycota</taxon>
        <taxon>Agaricomycotina</taxon>
        <taxon>Agaricomycetes</taxon>
        <taxon>Cantharellales</taxon>
        <taxon>Botryobasidiaceae</taxon>
        <taxon>Botryobasidium</taxon>
    </lineage>
</organism>
<dbReference type="InParanoid" id="A0A067MVR6"/>
<name>A0A067MVR6_BOTB1</name>
<dbReference type="InterPro" id="IPR007110">
    <property type="entry name" value="Ig-like_dom"/>
</dbReference>
<evidence type="ECO:0000313" key="4">
    <source>
        <dbReference type="Proteomes" id="UP000027195"/>
    </source>
</evidence>